<organism evidence="1">
    <name type="scientific">Spironucleus salmonicida</name>
    <dbReference type="NCBI Taxonomy" id="348837"/>
    <lineage>
        <taxon>Eukaryota</taxon>
        <taxon>Metamonada</taxon>
        <taxon>Diplomonadida</taxon>
        <taxon>Hexamitidae</taxon>
        <taxon>Hexamitinae</taxon>
        <taxon>Spironucleus</taxon>
    </lineage>
</organism>
<protein>
    <submittedName>
        <fullName evidence="1">Uncharacterized protein</fullName>
    </submittedName>
</protein>
<accession>V6LKB1</accession>
<reference evidence="1 2" key="1">
    <citation type="journal article" date="2014" name="PLoS Genet.">
        <title>The Genome of Spironucleus salmonicida Highlights a Fish Pathogen Adapted to Fluctuating Environments.</title>
        <authorList>
            <person name="Xu F."/>
            <person name="Jerlstrom-Hultqvist J."/>
            <person name="Einarsson E."/>
            <person name="Astvaldsson A."/>
            <person name="Svard S.G."/>
            <person name="Andersson J.O."/>
        </authorList>
    </citation>
    <scope>NUCLEOTIDE SEQUENCE</scope>
    <source>
        <strain evidence="2">ATCC 50377</strain>
    </source>
</reference>
<dbReference type="Proteomes" id="UP000018208">
    <property type="component" value="Unassembled WGS sequence"/>
</dbReference>
<evidence type="ECO:0000313" key="3">
    <source>
        <dbReference type="Proteomes" id="UP000018208"/>
    </source>
</evidence>
<evidence type="ECO:0000313" key="1">
    <source>
        <dbReference type="EMBL" id="EST44997.1"/>
    </source>
</evidence>
<gene>
    <name evidence="1" type="ORF">SS50377_15016</name>
    <name evidence="2" type="ORF">SS50377_25449</name>
</gene>
<sequence length="245" mass="28201">MYSGKLHTNSPNRVFGWSRYGSGQGSQVQKGKELTTSSQLVIPTYMRKSVFKSSLGFQKNNIQSRDRLESFQIDNLIKMGAPIASKLTTSNKSLKVKPEIKVPKKVDKLITYNLLEIQGILKNTKNRIDVINLIIKLSETEFKNKTFDYKPLTFHQKVQKNQKTNSILKSENVIVSNAINQFYQQKKKQCPVGEDFVDYLNNLKIANNYNITVIKSLEDIANDIFLQFIHHFDKVMIKAKAEKMY</sequence>
<keyword evidence="3" id="KW-1185">Reference proteome</keyword>
<dbReference type="EMBL" id="AUWU02000005">
    <property type="protein sequence ID" value="KAH0573329.1"/>
    <property type="molecule type" value="Genomic_DNA"/>
</dbReference>
<evidence type="ECO:0000313" key="2">
    <source>
        <dbReference type="EMBL" id="KAH0573329.1"/>
    </source>
</evidence>
<reference evidence="2" key="2">
    <citation type="submission" date="2020-12" db="EMBL/GenBank/DDBJ databases">
        <title>New Spironucleus salmonicida genome in near-complete chromosomes.</title>
        <authorList>
            <person name="Xu F."/>
            <person name="Kurt Z."/>
            <person name="Jimenez-Gonzalez A."/>
            <person name="Astvaldsson A."/>
            <person name="Andersson J.O."/>
            <person name="Svard S.G."/>
        </authorList>
    </citation>
    <scope>NUCLEOTIDE SEQUENCE</scope>
    <source>
        <strain evidence="2">ATCC 50377</strain>
    </source>
</reference>
<name>V6LKB1_9EUKA</name>
<dbReference type="EMBL" id="KI546101">
    <property type="protein sequence ID" value="EST44997.1"/>
    <property type="molecule type" value="Genomic_DNA"/>
</dbReference>
<dbReference type="VEuPathDB" id="GiardiaDB:SS50377_25449"/>
<proteinExistence type="predicted"/>
<dbReference type="AlphaFoldDB" id="V6LKB1"/>